<comment type="caution">
    <text evidence="1">The sequence shown here is derived from an EMBL/GenBank/DDBJ whole genome shotgun (WGS) entry which is preliminary data.</text>
</comment>
<dbReference type="AlphaFoldDB" id="A0A438FHY4"/>
<name>A0A438FHY4_VITVI</name>
<gene>
    <name evidence="1" type="ORF">CK203_103316</name>
</gene>
<protein>
    <submittedName>
        <fullName evidence="1">Uncharacterized protein</fullName>
    </submittedName>
</protein>
<reference evidence="1 2" key="1">
    <citation type="journal article" date="2018" name="PLoS Genet.">
        <title>Population sequencing reveals clonal diversity and ancestral inbreeding in the grapevine cultivar Chardonnay.</title>
        <authorList>
            <person name="Roach M.J."/>
            <person name="Johnson D.L."/>
            <person name="Bohlmann J."/>
            <person name="van Vuuren H.J."/>
            <person name="Jones S.J."/>
            <person name="Pretorius I.S."/>
            <person name="Schmidt S.A."/>
            <person name="Borneman A.R."/>
        </authorList>
    </citation>
    <scope>NUCLEOTIDE SEQUENCE [LARGE SCALE GENOMIC DNA]</scope>
    <source>
        <strain evidence="2">cv. Chardonnay</strain>
        <tissue evidence="1">Leaf</tissue>
    </source>
</reference>
<accession>A0A438FHY4</accession>
<evidence type="ECO:0000313" key="1">
    <source>
        <dbReference type="EMBL" id="RVW59561.1"/>
    </source>
</evidence>
<organism evidence="1 2">
    <name type="scientific">Vitis vinifera</name>
    <name type="common">Grape</name>
    <dbReference type="NCBI Taxonomy" id="29760"/>
    <lineage>
        <taxon>Eukaryota</taxon>
        <taxon>Viridiplantae</taxon>
        <taxon>Streptophyta</taxon>
        <taxon>Embryophyta</taxon>
        <taxon>Tracheophyta</taxon>
        <taxon>Spermatophyta</taxon>
        <taxon>Magnoliopsida</taxon>
        <taxon>eudicotyledons</taxon>
        <taxon>Gunneridae</taxon>
        <taxon>Pentapetalae</taxon>
        <taxon>rosids</taxon>
        <taxon>Vitales</taxon>
        <taxon>Vitaceae</taxon>
        <taxon>Viteae</taxon>
        <taxon>Vitis</taxon>
    </lineage>
</organism>
<sequence length="199" mass="21962">MIKHTCDYRITKHGVLIPSMVENASVKDRDGHLCASKESALALVPLKRSTLSNKALLVKAYHFPSTCPPSSSYLRHWAFFPSSLSMGSHSVNRWAVACLARGSQESGGLDDQIASKLHHFLVSKEWENLLKEANIMEGVANAFHNILSKLRKWRPSIKGLAFESLDIIDLGLLKEKVYAALPCLCEDKAPALDGVSMAF</sequence>
<proteinExistence type="predicted"/>
<evidence type="ECO:0000313" key="2">
    <source>
        <dbReference type="Proteomes" id="UP000288805"/>
    </source>
</evidence>
<dbReference type="EMBL" id="QGNW01000886">
    <property type="protein sequence ID" value="RVW59561.1"/>
    <property type="molecule type" value="Genomic_DNA"/>
</dbReference>
<dbReference type="Proteomes" id="UP000288805">
    <property type="component" value="Unassembled WGS sequence"/>
</dbReference>